<feature type="region of interest" description="Disordered" evidence="1">
    <location>
        <begin position="35"/>
        <end position="54"/>
    </location>
</feature>
<dbReference type="RefSeq" id="WP_010315699.1">
    <property type="nucleotide sequence ID" value="NZ_CP061007.1"/>
</dbReference>
<proteinExistence type="predicted"/>
<accession>A0A2N3XPL3</accession>
<comment type="caution">
    <text evidence="2">The sequence shown here is derived from an EMBL/GenBank/DDBJ whole genome shotgun (WGS) entry which is preliminary data.</text>
</comment>
<evidence type="ECO:0000256" key="1">
    <source>
        <dbReference type="SAM" id="MobiDB-lite"/>
    </source>
</evidence>
<keyword evidence="3" id="KW-1185">Reference proteome</keyword>
<gene>
    <name evidence="2" type="ORF">A8926_0079</name>
</gene>
<reference evidence="2" key="1">
    <citation type="submission" date="2017-12" db="EMBL/GenBank/DDBJ databases">
        <title>Sequencing the genomes of 1000 Actinobacteria strains.</title>
        <authorList>
            <person name="Klenk H.-P."/>
        </authorList>
    </citation>
    <scope>NUCLEOTIDE SEQUENCE [LARGE SCALE GENOMIC DNA]</scope>
    <source>
        <strain evidence="2">DSM 44228</strain>
    </source>
</reference>
<dbReference type="Proteomes" id="UP000233786">
    <property type="component" value="Unassembled WGS sequence"/>
</dbReference>
<evidence type="ECO:0000313" key="3">
    <source>
        <dbReference type="Proteomes" id="UP000233786"/>
    </source>
</evidence>
<protein>
    <submittedName>
        <fullName evidence="2">Uncharacterized protein</fullName>
    </submittedName>
</protein>
<dbReference type="EMBL" id="PJNB01000001">
    <property type="protein sequence ID" value="PKW12614.1"/>
    <property type="molecule type" value="Genomic_DNA"/>
</dbReference>
<evidence type="ECO:0000313" key="2">
    <source>
        <dbReference type="EMBL" id="PKW12614.1"/>
    </source>
</evidence>
<sequence>MSGQIVVPFVLATVYALLHCADPHLPPMLTRVLHGSNTPPSYPTDNTNKGQHTA</sequence>
<organism evidence="2 3">
    <name type="scientific">Saccharopolyspora spinosa</name>
    <dbReference type="NCBI Taxonomy" id="60894"/>
    <lineage>
        <taxon>Bacteria</taxon>
        <taxon>Bacillati</taxon>
        <taxon>Actinomycetota</taxon>
        <taxon>Actinomycetes</taxon>
        <taxon>Pseudonocardiales</taxon>
        <taxon>Pseudonocardiaceae</taxon>
        <taxon>Saccharopolyspora</taxon>
    </lineage>
</organism>
<name>A0A2N3XPL3_SACSN</name>
<dbReference type="AlphaFoldDB" id="A0A2N3XPL3"/>